<gene>
    <name evidence="6" type="ORF">FKG95_26185</name>
</gene>
<protein>
    <submittedName>
        <fullName evidence="6">Methyltransferase domain-containing protein</fullName>
    </submittedName>
</protein>
<dbReference type="GO" id="GO:0032259">
    <property type="term" value="P:methylation"/>
    <property type="evidence" value="ECO:0007669"/>
    <property type="project" value="UniProtKB-KW"/>
</dbReference>
<accession>A0A545T3R6</accession>
<dbReference type="EMBL" id="VHSH01000013">
    <property type="protein sequence ID" value="TQV71871.1"/>
    <property type="molecule type" value="Genomic_DNA"/>
</dbReference>
<feature type="domain" description="Methyltransferase" evidence="5">
    <location>
        <begin position="100"/>
        <end position="186"/>
    </location>
</feature>
<evidence type="ECO:0000313" key="6">
    <source>
        <dbReference type="EMBL" id="TQV71871.1"/>
    </source>
</evidence>
<feature type="region of interest" description="Disordered" evidence="4">
    <location>
        <begin position="24"/>
        <end position="44"/>
    </location>
</feature>
<dbReference type="SUPFAM" id="SSF53335">
    <property type="entry name" value="S-adenosyl-L-methionine-dependent methyltransferases"/>
    <property type="match status" value="1"/>
</dbReference>
<dbReference type="PANTHER" id="PTHR43464">
    <property type="entry name" value="METHYLTRANSFERASE"/>
    <property type="match status" value="1"/>
</dbReference>
<dbReference type="Gene3D" id="3.40.50.150">
    <property type="entry name" value="Vaccinia Virus protein VP39"/>
    <property type="match status" value="1"/>
</dbReference>
<sequence>MDQRRAAAVSLRKLRQLSLRRVPGRADGKPAMKDAVLDRKGRKQETAPGYRRLVEHYENCFERHGATPQGVDWPDAGDLATRFDVMTGVIRPDTKTCRLLDLGCGPGLLLDHLRDKAAPAPIRYLGIDLSEKMIAAARQRHPDESFEARDLLADPLKERCVDYVIMNGVLTEKRELPQAEMVAFAKEIIAAAFHAAEIGIAFNVMSTQVDWTRDDLFHWSCDEVLGFAARELTRHAVIRADYGLYEYTTYLYRSPQR</sequence>
<keyword evidence="3" id="KW-0949">S-adenosyl-L-methionine</keyword>
<evidence type="ECO:0000256" key="3">
    <source>
        <dbReference type="ARBA" id="ARBA00022691"/>
    </source>
</evidence>
<evidence type="ECO:0000256" key="1">
    <source>
        <dbReference type="ARBA" id="ARBA00022603"/>
    </source>
</evidence>
<reference evidence="6 7" key="1">
    <citation type="submission" date="2019-06" db="EMBL/GenBank/DDBJ databases">
        <title>Whole genome sequence for Rhodospirillaceae sp. R148.</title>
        <authorList>
            <person name="Wang G."/>
        </authorList>
    </citation>
    <scope>NUCLEOTIDE SEQUENCE [LARGE SCALE GENOMIC DNA]</scope>
    <source>
        <strain evidence="6 7">R148</strain>
    </source>
</reference>
<dbReference type="PANTHER" id="PTHR43464:SF19">
    <property type="entry name" value="UBIQUINONE BIOSYNTHESIS O-METHYLTRANSFERASE, MITOCHONDRIAL"/>
    <property type="match status" value="1"/>
</dbReference>
<dbReference type="InterPro" id="IPR029063">
    <property type="entry name" value="SAM-dependent_MTases_sf"/>
</dbReference>
<dbReference type="InterPro" id="IPR041698">
    <property type="entry name" value="Methyltransf_25"/>
</dbReference>
<keyword evidence="1 6" id="KW-0489">Methyltransferase</keyword>
<evidence type="ECO:0000259" key="5">
    <source>
        <dbReference type="Pfam" id="PF13649"/>
    </source>
</evidence>
<dbReference type="Pfam" id="PF13649">
    <property type="entry name" value="Methyltransf_25"/>
    <property type="match status" value="1"/>
</dbReference>
<dbReference type="CDD" id="cd02440">
    <property type="entry name" value="AdoMet_MTases"/>
    <property type="match status" value="1"/>
</dbReference>
<dbReference type="AlphaFoldDB" id="A0A545T3R6"/>
<dbReference type="GO" id="GO:0008168">
    <property type="term" value="F:methyltransferase activity"/>
    <property type="evidence" value="ECO:0007669"/>
    <property type="project" value="UniProtKB-KW"/>
</dbReference>
<keyword evidence="2 6" id="KW-0808">Transferase</keyword>
<dbReference type="Proteomes" id="UP000315252">
    <property type="component" value="Unassembled WGS sequence"/>
</dbReference>
<name>A0A545T3R6_9PROT</name>
<comment type="caution">
    <text evidence="6">The sequence shown here is derived from an EMBL/GenBank/DDBJ whole genome shotgun (WGS) entry which is preliminary data.</text>
</comment>
<keyword evidence="7" id="KW-1185">Reference proteome</keyword>
<evidence type="ECO:0000256" key="2">
    <source>
        <dbReference type="ARBA" id="ARBA00022679"/>
    </source>
</evidence>
<dbReference type="OrthoDB" id="9806525at2"/>
<evidence type="ECO:0000313" key="7">
    <source>
        <dbReference type="Proteomes" id="UP000315252"/>
    </source>
</evidence>
<organism evidence="6 7">
    <name type="scientific">Denitrobaculum tricleocarpae</name>
    <dbReference type="NCBI Taxonomy" id="2591009"/>
    <lineage>
        <taxon>Bacteria</taxon>
        <taxon>Pseudomonadati</taxon>
        <taxon>Pseudomonadota</taxon>
        <taxon>Alphaproteobacteria</taxon>
        <taxon>Rhodospirillales</taxon>
        <taxon>Rhodospirillaceae</taxon>
        <taxon>Denitrobaculum</taxon>
    </lineage>
</organism>
<proteinExistence type="predicted"/>
<evidence type="ECO:0000256" key="4">
    <source>
        <dbReference type="SAM" id="MobiDB-lite"/>
    </source>
</evidence>